<keyword evidence="4" id="KW-0804">Transcription</keyword>
<dbReference type="InterPro" id="IPR005119">
    <property type="entry name" value="LysR_subst-bd"/>
</dbReference>
<sequence>MNGAFVMELRQIRYFIEAAAREHITQASEALHVAQSAISRQISLLEDELGVALFSRKGRNIQLTQAGKIFLEHAERGLIEFDKAQQKIKEYLNPDTGLIRLGISTSLSVHTLPIVLQNFHSTHPGIDFQLHQGTVPYLIRLIEQGSIDLAFASPVPKHHEVVRSSILYTERMVLLMPKQHEKAGHGSIQLSQLKKERFITFRSKLSLQELFRDACRQAGFTPNIVFEGEDMDTIKSLVSSNFGIALMPENAAAYNLPETIAAVPLSAPKITRSVGVIRPRDRDLAPSEQLFSLFIDEFYDRLHRFGQ</sequence>
<dbReference type="Gene3D" id="1.10.10.10">
    <property type="entry name" value="Winged helix-like DNA-binding domain superfamily/Winged helix DNA-binding domain"/>
    <property type="match status" value="1"/>
</dbReference>
<organism evidence="6 7">
    <name type="scientific">Sporolactobacillus nakayamae</name>
    <dbReference type="NCBI Taxonomy" id="269670"/>
    <lineage>
        <taxon>Bacteria</taxon>
        <taxon>Bacillati</taxon>
        <taxon>Bacillota</taxon>
        <taxon>Bacilli</taxon>
        <taxon>Bacillales</taxon>
        <taxon>Sporolactobacillaceae</taxon>
        <taxon>Sporolactobacillus</taxon>
    </lineage>
</organism>
<evidence type="ECO:0000313" key="7">
    <source>
        <dbReference type="Proteomes" id="UP000198752"/>
    </source>
</evidence>
<evidence type="ECO:0000256" key="4">
    <source>
        <dbReference type="ARBA" id="ARBA00023163"/>
    </source>
</evidence>
<keyword evidence="7" id="KW-1185">Reference proteome</keyword>
<dbReference type="GO" id="GO:0005829">
    <property type="term" value="C:cytosol"/>
    <property type="evidence" value="ECO:0007669"/>
    <property type="project" value="TreeGrafter"/>
</dbReference>
<keyword evidence="2" id="KW-0805">Transcription regulation</keyword>
<dbReference type="AlphaFoldDB" id="A0A1I2SV79"/>
<evidence type="ECO:0000256" key="2">
    <source>
        <dbReference type="ARBA" id="ARBA00023015"/>
    </source>
</evidence>
<dbReference type="InterPro" id="IPR036388">
    <property type="entry name" value="WH-like_DNA-bd_sf"/>
</dbReference>
<proteinExistence type="inferred from homology"/>
<reference evidence="7" key="1">
    <citation type="submission" date="2016-10" db="EMBL/GenBank/DDBJ databases">
        <authorList>
            <person name="Varghese N."/>
            <person name="Submissions S."/>
        </authorList>
    </citation>
    <scope>NUCLEOTIDE SEQUENCE [LARGE SCALE GENOMIC DNA]</scope>
    <source>
        <strain evidence="7">ATCC 700379</strain>
    </source>
</reference>
<dbReference type="EMBL" id="FOOY01000012">
    <property type="protein sequence ID" value="SFG53811.1"/>
    <property type="molecule type" value="Genomic_DNA"/>
</dbReference>
<dbReference type="Pfam" id="PF00126">
    <property type="entry name" value="HTH_1"/>
    <property type="match status" value="1"/>
</dbReference>
<dbReference type="PRINTS" id="PR00039">
    <property type="entry name" value="HTHLYSR"/>
</dbReference>
<dbReference type="Gene3D" id="3.40.190.290">
    <property type="match status" value="1"/>
</dbReference>
<dbReference type="PROSITE" id="PS50931">
    <property type="entry name" value="HTH_LYSR"/>
    <property type="match status" value="1"/>
</dbReference>
<keyword evidence="3" id="KW-0238">DNA-binding</keyword>
<dbReference type="SUPFAM" id="SSF53850">
    <property type="entry name" value="Periplasmic binding protein-like II"/>
    <property type="match status" value="1"/>
</dbReference>
<dbReference type="SUPFAM" id="SSF46785">
    <property type="entry name" value="Winged helix' DNA-binding domain"/>
    <property type="match status" value="1"/>
</dbReference>
<dbReference type="Pfam" id="PF03466">
    <property type="entry name" value="LysR_substrate"/>
    <property type="match status" value="1"/>
</dbReference>
<dbReference type="InterPro" id="IPR000847">
    <property type="entry name" value="LysR_HTH_N"/>
</dbReference>
<dbReference type="GO" id="GO:0003677">
    <property type="term" value="F:DNA binding"/>
    <property type="evidence" value="ECO:0007669"/>
    <property type="project" value="UniProtKB-KW"/>
</dbReference>
<dbReference type="PANTHER" id="PTHR30419:SF28">
    <property type="entry name" value="HTH-TYPE TRANSCRIPTIONAL REGULATOR BSDA"/>
    <property type="match status" value="1"/>
</dbReference>
<dbReference type="InterPro" id="IPR036390">
    <property type="entry name" value="WH_DNA-bd_sf"/>
</dbReference>
<evidence type="ECO:0000256" key="1">
    <source>
        <dbReference type="ARBA" id="ARBA00009437"/>
    </source>
</evidence>
<feature type="domain" description="HTH lysR-type" evidence="5">
    <location>
        <begin position="7"/>
        <end position="64"/>
    </location>
</feature>
<comment type="similarity">
    <text evidence="1">Belongs to the LysR transcriptional regulatory family.</text>
</comment>
<accession>A0A1I2SV79</accession>
<evidence type="ECO:0000256" key="3">
    <source>
        <dbReference type="ARBA" id="ARBA00023125"/>
    </source>
</evidence>
<dbReference type="STRING" id="269670.SAMN02982927_02002"/>
<dbReference type="PANTHER" id="PTHR30419">
    <property type="entry name" value="HTH-TYPE TRANSCRIPTIONAL REGULATOR YBHD"/>
    <property type="match status" value="1"/>
</dbReference>
<dbReference type="Proteomes" id="UP000198752">
    <property type="component" value="Unassembled WGS sequence"/>
</dbReference>
<dbReference type="FunFam" id="1.10.10.10:FF:000001">
    <property type="entry name" value="LysR family transcriptional regulator"/>
    <property type="match status" value="1"/>
</dbReference>
<name>A0A1I2SV79_9BACL</name>
<dbReference type="GO" id="GO:0003700">
    <property type="term" value="F:DNA-binding transcription factor activity"/>
    <property type="evidence" value="ECO:0007669"/>
    <property type="project" value="InterPro"/>
</dbReference>
<evidence type="ECO:0000259" key="5">
    <source>
        <dbReference type="PROSITE" id="PS50931"/>
    </source>
</evidence>
<protein>
    <submittedName>
        <fullName evidence="6">LysR family transcriptional regulator, transcription activator of glutamate synthase operon</fullName>
    </submittedName>
</protein>
<dbReference type="InterPro" id="IPR050950">
    <property type="entry name" value="HTH-type_LysR_regulators"/>
</dbReference>
<gene>
    <name evidence="6" type="ORF">SAMN02982927_02002</name>
</gene>
<evidence type="ECO:0000313" key="6">
    <source>
        <dbReference type="EMBL" id="SFG53811.1"/>
    </source>
</evidence>